<evidence type="ECO:0000256" key="9">
    <source>
        <dbReference type="ARBA" id="ARBA00023242"/>
    </source>
</evidence>
<dbReference type="Proteomes" id="UP000007879">
    <property type="component" value="Unassembled WGS sequence"/>
</dbReference>
<dbReference type="eggNOG" id="KOG4508">
    <property type="taxonomic scope" value="Eukaryota"/>
</dbReference>
<dbReference type="GO" id="GO:0005737">
    <property type="term" value="C:cytoplasm"/>
    <property type="evidence" value="ECO:0007669"/>
    <property type="project" value="UniProtKB-SubCell"/>
</dbReference>
<protein>
    <recommendedName>
        <fullName evidence="4">CCR4-NOT transcription complex subunit 11</fullName>
    </recommendedName>
</protein>
<evidence type="ECO:0000256" key="5">
    <source>
        <dbReference type="ARBA" id="ARBA00022490"/>
    </source>
</evidence>
<name>A0A1X7TY57_AMPQE</name>
<dbReference type="STRING" id="400682.A0A1X7TY57"/>
<dbReference type="AlphaFoldDB" id="A0A1X7TY57"/>
<dbReference type="Pfam" id="PF10155">
    <property type="entry name" value="CNOT11"/>
    <property type="match status" value="1"/>
</dbReference>
<comment type="subcellular location">
    <subcellularLocation>
        <location evidence="2">Cytoplasm</location>
    </subcellularLocation>
    <subcellularLocation>
        <location evidence="1">Nucleus</location>
    </subcellularLocation>
</comment>
<dbReference type="OrthoDB" id="10265389at2759"/>
<proteinExistence type="inferred from homology"/>
<keyword evidence="11" id="KW-1185">Reference proteome</keyword>
<organism evidence="10">
    <name type="scientific">Amphimedon queenslandica</name>
    <name type="common">Sponge</name>
    <dbReference type="NCBI Taxonomy" id="400682"/>
    <lineage>
        <taxon>Eukaryota</taxon>
        <taxon>Metazoa</taxon>
        <taxon>Porifera</taxon>
        <taxon>Demospongiae</taxon>
        <taxon>Heteroscleromorpha</taxon>
        <taxon>Haplosclerida</taxon>
        <taxon>Niphatidae</taxon>
        <taxon>Amphimedon</taxon>
    </lineage>
</organism>
<evidence type="ECO:0000256" key="1">
    <source>
        <dbReference type="ARBA" id="ARBA00004123"/>
    </source>
</evidence>
<evidence type="ECO:0000313" key="11">
    <source>
        <dbReference type="Proteomes" id="UP000007879"/>
    </source>
</evidence>
<sequence length="443" mass="49159">MALSTKELSNLLTILAVDNVSSNNLETIATAFHRNFSRFDHFRVGTALTLLLQQKDLLPVAAQRIAGLFLLYELYRGEANGPNPFNSFFLELLTPSYEDDRAVSGAPVGHTLSLTERNFLLQLLTPQTFRELLKKTPASLCSSEFIVSQALDPSVIIQAFIDSSEVGVAKGGCGLSTVIADPDTSITNHPDASIAAPTAENLLCVGDPWLEQPFEPSFIRPLPPLHSCTDEVVWLNPTESQYTIQWDSMMVVSGTDEIKKLFAKACQEVLSLQEQKTLINHLETDPKLIHQDIGLTPAKLPQLVDKNPTIAIETILKLTTSSQISEYFVSLVNMEMNLHSMEVVNRLTQAVDLPPEFLHLYINNCIQRCRDVQDKGLQSRLVRLVCVFLQSLIRNKIISVQDESLEIQTFCLDYSKIKEATALYRLLKQLDGEATAASSGAKT</sequence>
<dbReference type="EnsemblMetazoa" id="XM_003389487.3">
    <property type="protein sequence ID" value="XP_003389535.1"/>
    <property type="gene ID" value="LOC100634078"/>
</dbReference>
<dbReference type="GO" id="GO:0030014">
    <property type="term" value="C:CCR4-NOT complex"/>
    <property type="evidence" value="ECO:0007669"/>
    <property type="project" value="InterPro"/>
</dbReference>
<keyword evidence="6" id="KW-0805">Transcription regulation</keyword>
<dbReference type="FunCoup" id="A0A1X7TY57">
    <property type="interactions" value="393"/>
</dbReference>
<reference evidence="11" key="1">
    <citation type="journal article" date="2010" name="Nature">
        <title>The Amphimedon queenslandica genome and the evolution of animal complexity.</title>
        <authorList>
            <person name="Srivastava M."/>
            <person name="Simakov O."/>
            <person name="Chapman J."/>
            <person name="Fahey B."/>
            <person name="Gauthier M.E."/>
            <person name="Mitros T."/>
            <person name="Richards G.S."/>
            <person name="Conaco C."/>
            <person name="Dacre M."/>
            <person name="Hellsten U."/>
            <person name="Larroux C."/>
            <person name="Putnam N.H."/>
            <person name="Stanke M."/>
            <person name="Adamska M."/>
            <person name="Darling A."/>
            <person name="Degnan S.M."/>
            <person name="Oakley T.H."/>
            <person name="Plachetzki D.C."/>
            <person name="Zhai Y."/>
            <person name="Adamski M."/>
            <person name="Calcino A."/>
            <person name="Cummins S.F."/>
            <person name="Goodstein D.M."/>
            <person name="Harris C."/>
            <person name="Jackson D.J."/>
            <person name="Leys S.P."/>
            <person name="Shu S."/>
            <person name="Woodcroft B.J."/>
            <person name="Vervoort M."/>
            <person name="Kosik K.S."/>
            <person name="Manning G."/>
            <person name="Degnan B.M."/>
            <person name="Rokhsar D.S."/>
        </authorList>
    </citation>
    <scope>NUCLEOTIDE SEQUENCE [LARGE SCALE GENOMIC DNA]</scope>
</reference>
<keyword evidence="8" id="KW-0804">Transcription</keyword>
<dbReference type="InterPro" id="IPR019312">
    <property type="entry name" value="CNOT11"/>
</dbReference>
<evidence type="ECO:0000313" key="10">
    <source>
        <dbReference type="EnsemblMetazoa" id="Aqu2.1.20178_001"/>
    </source>
</evidence>
<dbReference type="PANTHER" id="PTHR15975:SF0">
    <property type="entry name" value="CCR4-NOT TRANSCRIPTION COMPLEX SUBUNIT 11"/>
    <property type="match status" value="1"/>
</dbReference>
<dbReference type="PANTHER" id="PTHR15975">
    <property type="entry name" value="CCR4-NOT TRANSCRIPTION COMPLEX SUBUNIT 11"/>
    <property type="match status" value="1"/>
</dbReference>
<evidence type="ECO:0000256" key="8">
    <source>
        <dbReference type="ARBA" id="ARBA00023163"/>
    </source>
</evidence>
<evidence type="ECO:0000256" key="3">
    <source>
        <dbReference type="ARBA" id="ARBA00008030"/>
    </source>
</evidence>
<evidence type="ECO:0000256" key="7">
    <source>
        <dbReference type="ARBA" id="ARBA00023158"/>
    </source>
</evidence>
<comment type="similarity">
    <text evidence="3">Belongs to the CNOT11 family.</text>
</comment>
<keyword evidence="5" id="KW-0963">Cytoplasm</keyword>
<dbReference type="EnsemblMetazoa" id="Aqu2.1.20178_001">
    <property type="protein sequence ID" value="Aqu2.1.20178_001"/>
    <property type="gene ID" value="Aqu2.1.20178"/>
</dbReference>
<evidence type="ECO:0000256" key="6">
    <source>
        <dbReference type="ARBA" id="ARBA00023015"/>
    </source>
</evidence>
<evidence type="ECO:0000256" key="4">
    <source>
        <dbReference type="ARBA" id="ARBA00014872"/>
    </source>
</evidence>
<dbReference type="GO" id="GO:0031047">
    <property type="term" value="P:regulatory ncRNA-mediated gene silencing"/>
    <property type="evidence" value="ECO:0007669"/>
    <property type="project" value="UniProtKB-KW"/>
</dbReference>
<dbReference type="KEGG" id="aqu:100634078"/>
<dbReference type="GO" id="GO:0005634">
    <property type="term" value="C:nucleus"/>
    <property type="evidence" value="ECO:0007669"/>
    <property type="project" value="UniProtKB-SubCell"/>
</dbReference>
<accession>A0A1X7TY57</accession>
<keyword evidence="9" id="KW-0539">Nucleus</keyword>
<evidence type="ECO:0000256" key="2">
    <source>
        <dbReference type="ARBA" id="ARBA00004496"/>
    </source>
</evidence>
<reference evidence="10" key="2">
    <citation type="submission" date="2017-05" db="UniProtKB">
        <authorList>
            <consortium name="EnsemblMetazoa"/>
        </authorList>
    </citation>
    <scope>IDENTIFICATION</scope>
</reference>
<dbReference type="InParanoid" id="A0A1X7TY57"/>
<keyword evidence="7" id="KW-0943">RNA-mediated gene silencing</keyword>
<gene>
    <name evidence="10" type="primary">100634078</name>
</gene>